<dbReference type="InterPro" id="IPR002161">
    <property type="entry name" value="PdxT/SNO"/>
</dbReference>
<comment type="pathway">
    <text evidence="5">Cofactor biosynthesis; pyridoxal 5'-phosphate biosynthesis.</text>
</comment>
<dbReference type="GO" id="GO:0004359">
    <property type="term" value="F:glutaminase activity"/>
    <property type="evidence" value="ECO:0007669"/>
    <property type="project" value="UniProtKB-EC"/>
</dbReference>
<dbReference type="EC" id="4.3.3.6" evidence="5"/>
<protein>
    <recommendedName>
        <fullName evidence="5">Pyridoxal 5'-phosphate synthase subunit PdxT</fullName>
        <ecNumber evidence="5">4.3.3.6</ecNumber>
    </recommendedName>
    <alternativeName>
        <fullName evidence="5">Pdx2</fullName>
    </alternativeName>
    <alternativeName>
        <fullName evidence="5">Pyridoxal 5'-phosphate synthase glutaminase subunit</fullName>
        <ecNumber evidence="5">3.5.1.2</ecNumber>
    </alternativeName>
</protein>
<comment type="catalytic activity">
    <reaction evidence="5">
        <text>aldehydo-D-ribose 5-phosphate + D-glyceraldehyde 3-phosphate + L-glutamine = pyridoxal 5'-phosphate + L-glutamate + phosphate + 3 H2O + H(+)</text>
        <dbReference type="Rhea" id="RHEA:31507"/>
        <dbReference type="ChEBI" id="CHEBI:15377"/>
        <dbReference type="ChEBI" id="CHEBI:15378"/>
        <dbReference type="ChEBI" id="CHEBI:29985"/>
        <dbReference type="ChEBI" id="CHEBI:43474"/>
        <dbReference type="ChEBI" id="CHEBI:58273"/>
        <dbReference type="ChEBI" id="CHEBI:58359"/>
        <dbReference type="ChEBI" id="CHEBI:59776"/>
        <dbReference type="ChEBI" id="CHEBI:597326"/>
        <dbReference type="EC" id="4.3.3.6"/>
    </reaction>
</comment>
<comment type="subunit">
    <text evidence="5">In the presence of PdxS, forms a dodecamer of heterodimers. Only shows activity in the heterodimer.</text>
</comment>
<gene>
    <name evidence="5 6" type="primary">pdxT</name>
    <name evidence="6" type="ORF">KQI20_07280</name>
</gene>
<comment type="function">
    <text evidence="5">Catalyzes the hydrolysis of glutamine to glutamate and ammonia as part of the biosynthesis of pyridoxal 5'-phosphate. The resulting ammonia molecule is channeled to the active site of PdxS.</text>
</comment>
<dbReference type="Proteomes" id="UP001196301">
    <property type="component" value="Unassembled WGS sequence"/>
</dbReference>
<comment type="catalytic activity">
    <reaction evidence="4 5">
        <text>L-glutamine + H2O = L-glutamate + NH4(+)</text>
        <dbReference type="Rhea" id="RHEA:15889"/>
        <dbReference type="ChEBI" id="CHEBI:15377"/>
        <dbReference type="ChEBI" id="CHEBI:28938"/>
        <dbReference type="ChEBI" id="CHEBI:29985"/>
        <dbReference type="ChEBI" id="CHEBI:58359"/>
        <dbReference type="EC" id="3.5.1.2"/>
    </reaction>
</comment>
<keyword evidence="3 5" id="KW-0456">Lyase</keyword>
<accession>A0ABS6DWK2</accession>
<dbReference type="EMBL" id="JAHLOQ010000016">
    <property type="protein sequence ID" value="MBU5336238.1"/>
    <property type="molecule type" value="Genomic_DNA"/>
</dbReference>
<dbReference type="Pfam" id="PF01174">
    <property type="entry name" value="SNO"/>
    <property type="match status" value="1"/>
</dbReference>
<dbReference type="RefSeq" id="WP_216569365.1">
    <property type="nucleotide sequence ID" value="NZ_JAHLOQ010000016.1"/>
</dbReference>
<dbReference type="GO" id="GO:0036381">
    <property type="term" value="F:pyridoxal 5'-phosphate synthase (glutamine hydrolysing) activity"/>
    <property type="evidence" value="ECO:0007669"/>
    <property type="project" value="UniProtKB-EC"/>
</dbReference>
<dbReference type="PANTHER" id="PTHR31559">
    <property type="entry name" value="PYRIDOXAL 5'-PHOSPHATE SYNTHASE SUBUNIT SNO"/>
    <property type="match status" value="1"/>
</dbReference>
<evidence type="ECO:0000256" key="5">
    <source>
        <dbReference type="HAMAP-Rule" id="MF_01615"/>
    </source>
</evidence>
<feature type="active site" description="Charge relay system" evidence="5">
    <location>
        <position position="169"/>
    </location>
</feature>
<dbReference type="PIRSF" id="PIRSF005639">
    <property type="entry name" value="Glut_amidoT_SNO"/>
    <property type="match status" value="1"/>
</dbReference>
<keyword evidence="7" id="KW-1185">Reference proteome</keyword>
<feature type="active site" description="Charge relay system" evidence="5">
    <location>
        <position position="171"/>
    </location>
</feature>
<dbReference type="InterPro" id="IPR021196">
    <property type="entry name" value="PdxT/SNO_CS"/>
</dbReference>
<evidence type="ECO:0000313" key="6">
    <source>
        <dbReference type="EMBL" id="MBU5336238.1"/>
    </source>
</evidence>
<sequence length="199" mass="22073">MKIGVLAMQGAYREHLKILSSLGVDTIDVRYEEDIDDIDGLIIPGGESTTMGKLIKALGLFDKLKTRIEDNMPVWGTCAGMILLAKNIVNEDYNHLAVMDINVVRNAYGRQLGSFETKAPVKDIGEDIDMVFIRAPYIESVGKNVEVLSTVDGNIVAAQEENMLVTSFHPELTDDFRLHKYFINIVAKSINDINCIVAL</sequence>
<dbReference type="HAMAP" id="MF_01615">
    <property type="entry name" value="PdxT"/>
    <property type="match status" value="1"/>
</dbReference>
<dbReference type="NCBIfam" id="TIGR03800">
    <property type="entry name" value="PLP_synth_Pdx2"/>
    <property type="match status" value="1"/>
</dbReference>
<reference evidence="6 7" key="1">
    <citation type="submission" date="2021-06" db="EMBL/GenBank/DDBJ databases">
        <authorList>
            <person name="Sun Q."/>
            <person name="Li D."/>
        </authorList>
    </citation>
    <scope>NUCLEOTIDE SEQUENCE [LARGE SCALE GENOMIC DNA]</scope>
    <source>
        <strain evidence="6 7">N19</strain>
    </source>
</reference>
<evidence type="ECO:0000313" key="7">
    <source>
        <dbReference type="Proteomes" id="UP001196301"/>
    </source>
</evidence>
<evidence type="ECO:0000256" key="1">
    <source>
        <dbReference type="ARBA" id="ARBA00022801"/>
    </source>
</evidence>
<name>A0ABS6DWK2_9FIRM</name>
<evidence type="ECO:0000256" key="4">
    <source>
        <dbReference type="ARBA" id="ARBA00049534"/>
    </source>
</evidence>
<feature type="binding site" evidence="5">
    <location>
        <begin position="46"/>
        <end position="48"/>
    </location>
    <ligand>
        <name>L-glutamine</name>
        <dbReference type="ChEBI" id="CHEBI:58359"/>
    </ligand>
</feature>
<keyword evidence="2 5" id="KW-0315">Glutamine amidotransferase</keyword>
<keyword evidence="1 5" id="KW-0378">Hydrolase</keyword>
<dbReference type="PROSITE" id="PS51130">
    <property type="entry name" value="PDXT_SNO_2"/>
    <property type="match status" value="1"/>
</dbReference>
<proteinExistence type="inferred from homology"/>
<feature type="binding site" evidence="5">
    <location>
        <begin position="133"/>
        <end position="134"/>
    </location>
    <ligand>
        <name>L-glutamine</name>
        <dbReference type="ChEBI" id="CHEBI:58359"/>
    </ligand>
</feature>
<evidence type="ECO:0000256" key="3">
    <source>
        <dbReference type="ARBA" id="ARBA00023239"/>
    </source>
</evidence>
<dbReference type="CDD" id="cd01749">
    <property type="entry name" value="GATase1_PB"/>
    <property type="match status" value="1"/>
</dbReference>
<dbReference type="PANTHER" id="PTHR31559:SF0">
    <property type="entry name" value="PYRIDOXAL 5'-PHOSPHATE SYNTHASE SUBUNIT SNO1-RELATED"/>
    <property type="match status" value="1"/>
</dbReference>
<dbReference type="PROSITE" id="PS01236">
    <property type="entry name" value="PDXT_SNO_1"/>
    <property type="match status" value="1"/>
</dbReference>
<feature type="binding site" evidence="5">
    <location>
        <position position="105"/>
    </location>
    <ligand>
        <name>L-glutamine</name>
        <dbReference type="ChEBI" id="CHEBI:58359"/>
    </ligand>
</feature>
<dbReference type="PROSITE" id="PS51273">
    <property type="entry name" value="GATASE_TYPE_1"/>
    <property type="match status" value="1"/>
</dbReference>
<dbReference type="EC" id="3.5.1.2" evidence="5"/>
<feature type="active site" description="Nucleophile" evidence="5">
    <location>
        <position position="78"/>
    </location>
</feature>
<dbReference type="PROSITE" id="PS51274">
    <property type="entry name" value="GATASE_COBBQ"/>
    <property type="match status" value="1"/>
</dbReference>
<keyword evidence="5" id="KW-0663">Pyridoxal phosphate</keyword>
<organism evidence="6 7">
    <name type="scientific">Intestinibacter bartlettii</name>
    <dbReference type="NCBI Taxonomy" id="261299"/>
    <lineage>
        <taxon>Bacteria</taxon>
        <taxon>Bacillati</taxon>
        <taxon>Bacillota</taxon>
        <taxon>Clostridia</taxon>
        <taxon>Peptostreptococcales</taxon>
        <taxon>Peptostreptococcaceae</taxon>
        <taxon>Intestinibacter</taxon>
    </lineage>
</organism>
<comment type="caution">
    <text evidence="6">The sequence shown here is derived from an EMBL/GenBank/DDBJ whole genome shotgun (WGS) entry which is preliminary data.</text>
</comment>
<evidence type="ECO:0000256" key="2">
    <source>
        <dbReference type="ARBA" id="ARBA00022962"/>
    </source>
</evidence>
<comment type="similarity">
    <text evidence="5">Belongs to the glutaminase PdxT/SNO family.</text>
</comment>